<reference evidence="2" key="1">
    <citation type="submission" date="2020-11" db="EMBL/GenBank/DDBJ databases">
        <authorList>
            <person name="Whitehead M."/>
        </authorList>
    </citation>
    <scope>NUCLEOTIDE SEQUENCE</scope>
    <source>
        <strain evidence="2">EGII</strain>
    </source>
</reference>
<organism evidence="2 3">
    <name type="scientific">Ceratitis capitata</name>
    <name type="common">Mediterranean fruit fly</name>
    <name type="synonym">Tephritis capitata</name>
    <dbReference type="NCBI Taxonomy" id="7213"/>
    <lineage>
        <taxon>Eukaryota</taxon>
        <taxon>Metazoa</taxon>
        <taxon>Ecdysozoa</taxon>
        <taxon>Arthropoda</taxon>
        <taxon>Hexapoda</taxon>
        <taxon>Insecta</taxon>
        <taxon>Pterygota</taxon>
        <taxon>Neoptera</taxon>
        <taxon>Endopterygota</taxon>
        <taxon>Diptera</taxon>
        <taxon>Brachycera</taxon>
        <taxon>Muscomorpha</taxon>
        <taxon>Tephritoidea</taxon>
        <taxon>Tephritidae</taxon>
        <taxon>Ceratitis</taxon>
        <taxon>Ceratitis</taxon>
    </lineage>
</organism>
<keyword evidence="1" id="KW-1133">Transmembrane helix</keyword>
<sequence length="164" mass="18701">MQSQFVFPFTLQHHSSEHWIAYLLYLLFVYLFLVNLSIADCACRASRAYLPVSTGKQSLSKPAIQPVARFPRTWDQRHLPLICLLFTRSTIICVPKYNPAAYIYLCVYTTCHVASLFATRSRHQSGYILVYECVYGCNSPALHSCVILRALRALASDSASDYFF</sequence>
<gene>
    <name evidence="2" type="ORF">CCAP1982_LOCUS13623</name>
</gene>
<keyword evidence="1" id="KW-0472">Membrane</keyword>
<evidence type="ECO:0000313" key="2">
    <source>
        <dbReference type="EMBL" id="CAD7005266.1"/>
    </source>
</evidence>
<keyword evidence="1" id="KW-0812">Transmembrane</keyword>
<protein>
    <submittedName>
        <fullName evidence="2">(Mediterranean fruit fly) hypothetical protein</fullName>
    </submittedName>
</protein>
<proteinExistence type="predicted"/>
<comment type="caution">
    <text evidence="2">The sequence shown here is derived from an EMBL/GenBank/DDBJ whole genome shotgun (WGS) entry which is preliminary data.</text>
</comment>
<dbReference type="EMBL" id="CAJHJT010000034">
    <property type="protein sequence ID" value="CAD7005266.1"/>
    <property type="molecule type" value="Genomic_DNA"/>
</dbReference>
<feature type="transmembrane region" description="Helical" evidence="1">
    <location>
        <begin position="20"/>
        <end position="39"/>
    </location>
</feature>
<dbReference type="AlphaFoldDB" id="A0A811V625"/>
<accession>A0A811V625</accession>
<evidence type="ECO:0000256" key="1">
    <source>
        <dbReference type="SAM" id="Phobius"/>
    </source>
</evidence>
<evidence type="ECO:0000313" key="3">
    <source>
        <dbReference type="Proteomes" id="UP000606786"/>
    </source>
</evidence>
<name>A0A811V625_CERCA</name>
<keyword evidence="3" id="KW-1185">Reference proteome</keyword>
<dbReference type="Proteomes" id="UP000606786">
    <property type="component" value="Unassembled WGS sequence"/>
</dbReference>